<protein>
    <submittedName>
        <fullName evidence="1">Uncharacterized protein</fullName>
    </submittedName>
</protein>
<reference evidence="1 2" key="1">
    <citation type="submission" date="2017-04" db="EMBL/GenBank/DDBJ databases">
        <title>Draft genome sequence of Tuber borchii Vittad., a whitish edible truffle.</title>
        <authorList>
            <consortium name="DOE Joint Genome Institute"/>
            <person name="Murat C."/>
            <person name="Kuo A."/>
            <person name="Barry K.W."/>
            <person name="Clum A."/>
            <person name="Dockter R.B."/>
            <person name="Fauchery L."/>
            <person name="Iotti M."/>
            <person name="Kohler A."/>
            <person name="Labutti K."/>
            <person name="Lindquist E.A."/>
            <person name="Lipzen A."/>
            <person name="Ohm R.A."/>
            <person name="Wang M."/>
            <person name="Grigoriev I.V."/>
            <person name="Zambonelli A."/>
            <person name="Martin F.M."/>
        </authorList>
    </citation>
    <scope>NUCLEOTIDE SEQUENCE [LARGE SCALE GENOMIC DNA]</scope>
    <source>
        <strain evidence="1 2">Tbo3840</strain>
    </source>
</reference>
<organism evidence="1 2">
    <name type="scientific">Tuber borchii</name>
    <name type="common">White truffle</name>
    <dbReference type="NCBI Taxonomy" id="42251"/>
    <lineage>
        <taxon>Eukaryota</taxon>
        <taxon>Fungi</taxon>
        <taxon>Dikarya</taxon>
        <taxon>Ascomycota</taxon>
        <taxon>Pezizomycotina</taxon>
        <taxon>Pezizomycetes</taxon>
        <taxon>Pezizales</taxon>
        <taxon>Tuberaceae</taxon>
        <taxon>Tuber</taxon>
    </lineage>
</organism>
<gene>
    <name evidence="1" type="ORF">B9Z19DRAFT_275313</name>
</gene>
<evidence type="ECO:0000313" key="2">
    <source>
        <dbReference type="Proteomes" id="UP000244722"/>
    </source>
</evidence>
<dbReference type="AlphaFoldDB" id="A0A2T7A915"/>
<evidence type="ECO:0000313" key="1">
    <source>
        <dbReference type="EMBL" id="PUU84213.1"/>
    </source>
</evidence>
<proteinExistence type="predicted"/>
<keyword evidence="2" id="KW-1185">Reference proteome</keyword>
<name>A0A2T7A915_TUBBO</name>
<comment type="caution">
    <text evidence="1">The sequence shown here is derived from an EMBL/GenBank/DDBJ whole genome shotgun (WGS) entry which is preliminary data.</text>
</comment>
<sequence length="219" mass="24820">MKTCGKSINCHSLSPSFPPDSWLGIVTDKSKTKREIRPTEYQKSGFNVNTVPYPFNACCPSPECRRRTWGQSAVCYACLQTRHPWRNVRHTTEHRNPAVRGFTPFGSVDNSRVFGCVPRLRQSSEKGEAFLLLDCYNMRESVGVQGRNMLYCTRRQHILRVPQYRAQLRLLCTQRSTHPALGGVFFGGVALAYGRRPRGLSPVLGFYSNKKGTSFSIRP</sequence>
<accession>A0A2T7A915</accession>
<dbReference type="EMBL" id="NESQ01000002">
    <property type="protein sequence ID" value="PUU84213.1"/>
    <property type="molecule type" value="Genomic_DNA"/>
</dbReference>
<dbReference type="Proteomes" id="UP000244722">
    <property type="component" value="Unassembled WGS sequence"/>
</dbReference>